<dbReference type="Proteomes" id="UP000189632">
    <property type="component" value="Chromosome"/>
</dbReference>
<feature type="region of interest" description="Disordered" evidence="1">
    <location>
        <begin position="179"/>
        <end position="212"/>
    </location>
</feature>
<keyword evidence="4" id="KW-1185">Reference proteome</keyword>
<name>A0A1U9MEN5_9HYPH</name>
<feature type="chain" id="PRO_5013115381" evidence="2">
    <location>
        <begin position="19"/>
        <end position="456"/>
    </location>
</feature>
<dbReference type="KEGG" id="bapi:BBC0122_001760"/>
<reference evidence="3 4" key="1">
    <citation type="submission" date="2016-11" db="EMBL/GenBank/DDBJ databases">
        <title>Comparative genomics of Bartonella apis.</title>
        <authorList>
            <person name="Engel P."/>
        </authorList>
    </citation>
    <scope>NUCLEOTIDE SEQUENCE [LARGE SCALE GENOMIC DNA]</scope>
    <source>
        <strain evidence="3 4">BBC0122</strain>
    </source>
</reference>
<keyword evidence="2" id="KW-0732">Signal</keyword>
<feature type="compositionally biased region" description="Polar residues" evidence="1">
    <location>
        <begin position="27"/>
        <end position="50"/>
    </location>
</feature>
<evidence type="ECO:0000313" key="4">
    <source>
        <dbReference type="Proteomes" id="UP000189632"/>
    </source>
</evidence>
<gene>
    <name evidence="3" type="ORF">BBC0122_001760</name>
</gene>
<feature type="region of interest" description="Disordered" evidence="1">
    <location>
        <begin position="25"/>
        <end position="85"/>
    </location>
</feature>
<organism evidence="3 4">
    <name type="scientific">Bartonella choladocola</name>
    <dbReference type="NCBI Taxonomy" id="2750995"/>
    <lineage>
        <taxon>Bacteria</taxon>
        <taxon>Pseudomonadati</taxon>
        <taxon>Pseudomonadota</taxon>
        <taxon>Alphaproteobacteria</taxon>
        <taxon>Hyphomicrobiales</taxon>
        <taxon>Bartonellaceae</taxon>
        <taxon>Bartonella</taxon>
    </lineage>
</organism>
<sequence length="456" mass="49888">MKPIVAAFIFCLPFCSLANGQAVPDNDQPTNSHAESTTEAINSENNQKNGNDQKSENNQKDENNQATENQSATQNTMTEPPGKPMAFTLHKIADGQCPTCRWISAEGNIVPDTPALFNRFLDDNSLGDPLSYPDDVLVSFHSDGGDILAAIALGREIRKHHFDTTIGETIVKPVEDKAAENHSGDGTANAGNNENNNNNAAKENSENKTTSERVEGICREACVWAFLGGRARNVGNGKLELRTYRPPLDGAGTSSGQEVSVRQQQLADIAYIADYSQEMGFNPLIAFLNWDNANPHAFSSDEIQNYNIDFSPDIIGQWQLVPTNNALVAIASSNDKKTSARLYCDSHKTTFLEISAPTRYSAQNYETYQQTVSTLNVWGMPVNISNLQANLSDGRVVYTVELPKNPLQDWHVDAPFLRGDNAPDALNGIFNIEFSDMPGLKQSARFVMANCPSASH</sequence>
<feature type="compositionally biased region" description="Basic and acidic residues" evidence="1">
    <location>
        <begin position="203"/>
        <end position="212"/>
    </location>
</feature>
<proteinExistence type="predicted"/>
<protein>
    <submittedName>
        <fullName evidence="3">Uncharacterized protein</fullName>
    </submittedName>
</protein>
<dbReference type="EMBL" id="CP015625">
    <property type="protein sequence ID" value="AQT46316.1"/>
    <property type="molecule type" value="Genomic_DNA"/>
</dbReference>
<feature type="compositionally biased region" description="Polar residues" evidence="1">
    <location>
        <begin position="64"/>
        <end position="78"/>
    </location>
</feature>
<accession>A0A1U9MEN5</accession>
<evidence type="ECO:0000256" key="1">
    <source>
        <dbReference type="SAM" id="MobiDB-lite"/>
    </source>
</evidence>
<evidence type="ECO:0000313" key="3">
    <source>
        <dbReference type="EMBL" id="AQT46316.1"/>
    </source>
</evidence>
<dbReference type="AlphaFoldDB" id="A0A1U9MEN5"/>
<evidence type="ECO:0000256" key="2">
    <source>
        <dbReference type="SAM" id="SignalP"/>
    </source>
</evidence>
<feature type="compositionally biased region" description="Basic and acidic residues" evidence="1">
    <location>
        <begin position="51"/>
        <end position="63"/>
    </location>
</feature>
<dbReference type="OrthoDB" id="5936191at2"/>
<feature type="compositionally biased region" description="Low complexity" evidence="1">
    <location>
        <begin position="188"/>
        <end position="202"/>
    </location>
</feature>
<feature type="signal peptide" evidence="2">
    <location>
        <begin position="1"/>
        <end position="18"/>
    </location>
</feature>
<dbReference type="RefSeq" id="WP_077990443.1">
    <property type="nucleotide sequence ID" value="NZ_CP015625.1"/>
</dbReference>